<gene>
    <name evidence="3" type="ORF">NPX13_g8652</name>
</gene>
<proteinExistence type="predicted"/>
<evidence type="ECO:0000256" key="1">
    <source>
        <dbReference type="SAM" id="MobiDB-lite"/>
    </source>
</evidence>
<dbReference type="VEuPathDB" id="FungiDB:F4678DRAFT_439523"/>
<evidence type="ECO:0000259" key="2">
    <source>
        <dbReference type="Pfam" id="PF06985"/>
    </source>
</evidence>
<dbReference type="EMBL" id="JANPWZ010001939">
    <property type="protein sequence ID" value="KAJ3562202.1"/>
    <property type="molecule type" value="Genomic_DNA"/>
</dbReference>
<protein>
    <recommendedName>
        <fullName evidence="2">Heterokaryon incompatibility domain-containing protein</fullName>
    </recommendedName>
</protein>
<keyword evidence="4" id="KW-1185">Reference proteome</keyword>
<comment type="caution">
    <text evidence="3">The sequence shown here is derived from an EMBL/GenBank/DDBJ whole genome shotgun (WGS) entry which is preliminary data.</text>
</comment>
<dbReference type="PANTHER" id="PTHR33112">
    <property type="entry name" value="DOMAIN PROTEIN, PUTATIVE-RELATED"/>
    <property type="match status" value="1"/>
</dbReference>
<evidence type="ECO:0000313" key="4">
    <source>
        <dbReference type="Proteomes" id="UP001148614"/>
    </source>
</evidence>
<dbReference type="InterPro" id="IPR010730">
    <property type="entry name" value="HET"/>
</dbReference>
<organism evidence="3 4">
    <name type="scientific">Xylaria arbuscula</name>
    <dbReference type="NCBI Taxonomy" id="114810"/>
    <lineage>
        <taxon>Eukaryota</taxon>
        <taxon>Fungi</taxon>
        <taxon>Dikarya</taxon>
        <taxon>Ascomycota</taxon>
        <taxon>Pezizomycotina</taxon>
        <taxon>Sordariomycetes</taxon>
        <taxon>Xylariomycetidae</taxon>
        <taxon>Xylariales</taxon>
        <taxon>Xylariaceae</taxon>
        <taxon>Xylaria</taxon>
    </lineage>
</organism>
<accession>A0A9W8N7Z8</accession>
<dbReference type="Pfam" id="PF06985">
    <property type="entry name" value="HET"/>
    <property type="match status" value="1"/>
</dbReference>
<evidence type="ECO:0000313" key="3">
    <source>
        <dbReference type="EMBL" id="KAJ3562202.1"/>
    </source>
</evidence>
<name>A0A9W8N7Z8_9PEZI</name>
<feature type="region of interest" description="Disordered" evidence="1">
    <location>
        <begin position="45"/>
        <end position="78"/>
    </location>
</feature>
<sequence length="670" mass="75881">MNSSDFTFNLSIAGTQAFTAAGPASTTNVMCRLCQDMVNRSKIIHQRPKWFHPEPNDDDDQSTVADADDSSVTDGDLPKVEVFPHHKTIGGLKASAKQCHLCALLGAYDPSFPELTKDEAGDIRYTLKVLRADMHADGPGLLKVDVRRGRETSATYLMNGKPRHKPQTTLDCSRTEDYRVLSLAKQWLNTCLAEHDACNRRSNPTGGWHLPTRLVKVTGFMTKVSSLKLCLGKDLAPGTKYMTLSYCWGGADILKLTAGTLEQFQTEIPLADLPKNFKDAASVTLFMGYEYLWIDSLCIIQDSIEDWDREAGTMGNVYRYSICTIAAAAATNPHDGFFVERDARSFTPCQIVPTGRNGRGVYAENWRDRLGREILHTRGWVCQESALSPRTLYFRTRMVDWNCTMASAVENDTEMATWTQRPGIKQDFYQLLDKSRGEYTSWSSAWWSIIAEYTKCNLTFDKDRWPAIMGLATAVETQSGRRLVHGLWEANLPVELMWKISNPLKGKRLESEAPSWSWLGWTSPVHKMGYNLSGYFRMDAAVALQTHPLDQTKIFVRGRMAKLKWTVKYSGDGYREYCYRFLCDERYQIQGVWDGHWAPDIVPEEGWDIWSLEFVTDDRVKEAAGLVVRRQEQSSDIAWTRVGTYSLLPYASRGDDPAWDVPKIQSITLT</sequence>
<dbReference type="PANTHER" id="PTHR33112:SF16">
    <property type="entry name" value="HETEROKARYON INCOMPATIBILITY DOMAIN-CONTAINING PROTEIN"/>
    <property type="match status" value="1"/>
</dbReference>
<dbReference type="AlphaFoldDB" id="A0A9W8N7Z8"/>
<dbReference type="Proteomes" id="UP001148614">
    <property type="component" value="Unassembled WGS sequence"/>
</dbReference>
<feature type="compositionally biased region" description="Acidic residues" evidence="1">
    <location>
        <begin position="56"/>
        <end position="71"/>
    </location>
</feature>
<reference evidence="3" key="1">
    <citation type="submission" date="2022-07" db="EMBL/GenBank/DDBJ databases">
        <title>Genome Sequence of Xylaria arbuscula.</title>
        <authorList>
            <person name="Buettner E."/>
        </authorList>
    </citation>
    <scope>NUCLEOTIDE SEQUENCE</scope>
    <source>
        <strain evidence="3">VT107</strain>
    </source>
</reference>
<feature type="domain" description="Heterokaryon incompatibility" evidence="2">
    <location>
        <begin position="241"/>
        <end position="384"/>
    </location>
</feature>